<dbReference type="EMBL" id="JBJUIK010000006">
    <property type="protein sequence ID" value="KAL3525457.1"/>
    <property type="molecule type" value="Genomic_DNA"/>
</dbReference>
<proteinExistence type="predicted"/>
<dbReference type="AlphaFoldDB" id="A0ABD3A3S9"/>
<evidence type="ECO:0000313" key="2">
    <source>
        <dbReference type="Proteomes" id="UP001630127"/>
    </source>
</evidence>
<organism evidence="1 2">
    <name type="scientific">Cinchona calisaya</name>
    <dbReference type="NCBI Taxonomy" id="153742"/>
    <lineage>
        <taxon>Eukaryota</taxon>
        <taxon>Viridiplantae</taxon>
        <taxon>Streptophyta</taxon>
        <taxon>Embryophyta</taxon>
        <taxon>Tracheophyta</taxon>
        <taxon>Spermatophyta</taxon>
        <taxon>Magnoliopsida</taxon>
        <taxon>eudicotyledons</taxon>
        <taxon>Gunneridae</taxon>
        <taxon>Pentapetalae</taxon>
        <taxon>asterids</taxon>
        <taxon>lamiids</taxon>
        <taxon>Gentianales</taxon>
        <taxon>Rubiaceae</taxon>
        <taxon>Cinchonoideae</taxon>
        <taxon>Cinchoneae</taxon>
        <taxon>Cinchona</taxon>
    </lineage>
</organism>
<gene>
    <name evidence="1" type="ORF">ACH5RR_013829</name>
</gene>
<reference evidence="1 2" key="1">
    <citation type="submission" date="2024-11" db="EMBL/GenBank/DDBJ databases">
        <title>A near-complete genome assembly of Cinchona calisaya.</title>
        <authorList>
            <person name="Lian D.C."/>
            <person name="Zhao X.W."/>
            <person name="Wei L."/>
        </authorList>
    </citation>
    <scope>NUCLEOTIDE SEQUENCE [LARGE SCALE GENOMIC DNA]</scope>
    <source>
        <tissue evidence="1">Nenye</tissue>
    </source>
</reference>
<accession>A0ABD3A3S9</accession>
<dbReference type="Proteomes" id="UP001630127">
    <property type="component" value="Unassembled WGS sequence"/>
</dbReference>
<comment type="caution">
    <text evidence="1">The sequence shown here is derived from an EMBL/GenBank/DDBJ whole genome shotgun (WGS) entry which is preliminary data.</text>
</comment>
<evidence type="ECO:0000313" key="1">
    <source>
        <dbReference type="EMBL" id="KAL3525457.1"/>
    </source>
</evidence>
<protein>
    <submittedName>
        <fullName evidence="1">Uncharacterized protein</fullName>
    </submittedName>
</protein>
<name>A0ABD3A3S9_9GENT</name>
<keyword evidence="2" id="KW-1185">Reference proteome</keyword>
<sequence length="100" mass="11374">MEMKECKTVQWKGERSYTASRRMAGIPGISTLQDDLVPESEVGRCTQQEIISHPQRQEGTKMSTKAALNWKRNLGICIMASWACYVEEALAIRMALIKRQ</sequence>